<feature type="chain" id="PRO_5043138016" evidence="2">
    <location>
        <begin position="26"/>
        <end position="397"/>
    </location>
</feature>
<accession>A0A183AGV2</accession>
<gene>
    <name evidence="3" type="ORF">ECPE_LOCUS6187</name>
</gene>
<evidence type="ECO:0000256" key="2">
    <source>
        <dbReference type="SAM" id="SignalP"/>
    </source>
</evidence>
<dbReference type="EMBL" id="UZAN01043141">
    <property type="protein sequence ID" value="VDP77634.1"/>
    <property type="molecule type" value="Genomic_DNA"/>
</dbReference>
<dbReference type="WBParaSite" id="ECPE_0000620001-mRNA-1">
    <property type="protein sequence ID" value="ECPE_0000620001-mRNA-1"/>
    <property type="gene ID" value="ECPE_0000620001"/>
</dbReference>
<feature type="signal peptide" evidence="2">
    <location>
        <begin position="1"/>
        <end position="25"/>
    </location>
</feature>
<feature type="region of interest" description="Disordered" evidence="1">
    <location>
        <begin position="167"/>
        <end position="198"/>
    </location>
</feature>
<keyword evidence="2" id="KW-0732">Signal</keyword>
<evidence type="ECO:0000313" key="3">
    <source>
        <dbReference type="EMBL" id="VDP77634.1"/>
    </source>
</evidence>
<evidence type="ECO:0000313" key="5">
    <source>
        <dbReference type="WBParaSite" id="ECPE_0000620001-mRNA-1"/>
    </source>
</evidence>
<evidence type="ECO:0000313" key="4">
    <source>
        <dbReference type="Proteomes" id="UP000272942"/>
    </source>
</evidence>
<dbReference type="OrthoDB" id="283815at2759"/>
<organism evidence="5">
    <name type="scientific">Echinostoma caproni</name>
    <dbReference type="NCBI Taxonomy" id="27848"/>
    <lineage>
        <taxon>Eukaryota</taxon>
        <taxon>Metazoa</taxon>
        <taxon>Spiralia</taxon>
        <taxon>Lophotrochozoa</taxon>
        <taxon>Platyhelminthes</taxon>
        <taxon>Trematoda</taxon>
        <taxon>Digenea</taxon>
        <taxon>Plagiorchiida</taxon>
        <taxon>Echinostomata</taxon>
        <taxon>Echinostomatoidea</taxon>
        <taxon>Echinostomatidae</taxon>
        <taxon>Echinostoma</taxon>
    </lineage>
</organism>
<evidence type="ECO:0000256" key="1">
    <source>
        <dbReference type="SAM" id="MobiDB-lite"/>
    </source>
</evidence>
<sequence>MLTRLYSRSHLLIVIIFQITELIDSYHHLAVREKADREWSKFVRKRNYMILLERYPVLNPRLRRYCSSSWTTPNRETEPAKKIHIPAAEAPAEPPKFDIEPFISQPLQLESSLENRGLQSVAIATQNAILTICNPAHRVTTVSLRQLTAEEEAEKLSHLLKTQYNSAIGDKRADGGGDAQKSEEKPKEAAAAVGSSGDEVDRKAATPCYSTVKLTLPSCEIKLAPRNDIAEYDEALAPNVAADYKDDPKVIAFRRGNKVGVRINLTPVVDVSKVRPTAACPLTPVREESESLFQEFEKDQLVPLRAAVCLHFDYKNTTTGLLSEQRAAAAAAAAAANASASAVKASTTGDGTSEGADGKGQSSSVVSGLTSPPGATDQIQQVDLVVLLNFGDMVLKN</sequence>
<feature type="compositionally biased region" description="Polar residues" evidence="1">
    <location>
        <begin position="360"/>
        <end position="370"/>
    </location>
</feature>
<feature type="region of interest" description="Disordered" evidence="1">
    <location>
        <begin position="343"/>
        <end position="374"/>
    </location>
</feature>
<reference evidence="3 4" key="2">
    <citation type="submission" date="2018-11" db="EMBL/GenBank/DDBJ databases">
        <authorList>
            <consortium name="Pathogen Informatics"/>
        </authorList>
    </citation>
    <scope>NUCLEOTIDE SEQUENCE [LARGE SCALE GENOMIC DNA]</scope>
    <source>
        <strain evidence="3 4">Egypt</strain>
    </source>
</reference>
<keyword evidence="4" id="KW-1185">Reference proteome</keyword>
<reference evidence="5" key="1">
    <citation type="submission" date="2016-06" db="UniProtKB">
        <authorList>
            <consortium name="WormBaseParasite"/>
        </authorList>
    </citation>
    <scope>IDENTIFICATION</scope>
</reference>
<dbReference type="AlphaFoldDB" id="A0A183AGV2"/>
<feature type="compositionally biased region" description="Basic and acidic residues" evidence="1">
    <location>
        <begin position="169"/>
        <end position="188"/>
    </location>
</feature>
<protein>
    <submittedName>
        <fullName evidence="5">PIH1 domain-containing protein</fullName>
    </submittedName>
</protein>
<dbReference type="Proteomes" id="UP000272942">
    <property type="component" value="Unassembled WGS sequence"/>
</dbReference>
<name>A0A183AGV2_9TREM</name>
<proteinExistence type="predicted"/>